<reference evidence="1" key="1">
    <citation type="submission" date="2021-03" db="EMBL/GenBank/DDBJ databases">
        <authorList>
            <person name="Tagirdzhanova G."/>
        </authorList>
    </citation>
    <scope>NUCLEOTIDE SEQUENCE</scope>
</reference>
<dbReference type="Proteomes" id="UP000664534">
    <property type="component" value="Unassembled WGS sequence"/>
</dbReference>
<evidence type="ECO:0000313" key="1">
    <source>
        <dbReference type="EMBL" id="CAF9941609.1"/>
    </source>
</evidence>
<evidence type="ECO:0008006" key="3">
    <source>
        <dbReference type="Google" id="ProtNLM"/>
    </source>
</evidence>
<organism evidence="1 2">
    <name type="scientific">Imshaugia aleurites</name>
    <dbReference type="NCBI Taxonomy" id="172621"/>
    <lineage>
        <taxon>Eukaryota</taxon>
        <taxon>Fungi</taxon>
        <taxon>Dikarya</taxon>
        <taxon>Ascomycota</taxon>
        <taxon>Pezizomycotina</taxon>
        <taxon>Lecanoromycetes</taxon>
        <taxon>OSLEUM clade</taxon>
        <taxon>Lecanoromycetidae</taxon>
        <taxon>Lecanorales</taxon>
        <taxon>Lecanorineae</taxon>
        <taxon>Parmeliaceae</taxon>
        <taxon>Imshaugia</taxon>
    </lineage>
</organism>
<dbReference type="Gene3D" id="3.20.20.80">
    <property type="entry name" value="Glycosidases"/>
    <property type="match status" value="1"/>
</dbReference>
<dbReference type="AlphaFoldDB" id="A0A8H3J6V3"/>
<dbReference type="CDD" id="cd11577">
    <property type="entry name" value="GH71"/>
    <property type="match status" value="1"/>
</dbReference>
<dbReference type="GO" id="GO:0051118">
    <property type="term" value="F:glucan endo-1,3-alpha-glucosidase activity"/>
    <property type="evidence" value="ECO:0007669"/>
    <property type="project" value="InterPro"/>
</dbReference>
<comment type="caution">
    <text evidence="1">The sequence shown here is derived from an EMBL/GenBank/DDBJ whole genome shotgun (WGS) entry which is preliminary data.</text>
</comment>
<accession>A0A8H3J6V3</accession>
<dbReference type="OrthoDB" id="3257981at2759"/>
<proteinExistence type="predicted"/>
<dbReference type="InterPro" id="IPR005197">
    <property type="entry name" value="Glyco_hydro_71"/>
</dbReference>
<evidence type="ECO:0000313" key="2">
    <source>
        <dbReference type="Proteomes" id="UP000664534"/>
    </source>
</evidence>
<dbReference type="Pfam" id="PF03659">
    <property type="entry name" value="Glyco_hydro_71"/>
    <property type="match status" value="1"/>
</dbReference>
<dbReference type="EMBL" id="CAJPDT010000152">
    <property type="protein sequence ID" value="CAF9941609.1"/>
    <property type="molecule type" value="Genomic_DNA"/>
</dbReference>
<protein>
    <recommendedName>
        <fullName evidence="3">Glycoside hydrolase family 71 protein</fullName>
    </recommendedName>
</protein>
<sequence>MLHLLGETQAKAVFAHYMVGSQDQDHAQQDIDNAMTVGLDGFALNIGDPTASYVPTTLEYLYDYAYDKDFKLFFSMDLSAETAACTAGCASGTACCSGPSDYMSLLQLYLGNEAYYLGPNGLPMISTYSSGGFSNETFSTWKTSLDSQMYFIPMFDDTDGYYAQASGWWSYWGSVVDALFSWEAAWPAVGDGSSSDVGSVSPDMPVIEGAADHGKGYMIALSSLQYKDAYGANLYRPGGLNLPIRMNNILGIASQLDFVEIITWNDGPESHYIGDVWAEASDTSIEYCEPGAAFPHTAWQPLVTSFINAYKAGSSMSPPSGATAVGALWYKTILQDASCSGATKPDGWSTGTDSLTWAIVLASGSSGMTVVLTSNGAVISTVGVNAGLNFGSPTGVQAGAQMLQLLTSAGTVVMTATGGECVSSGCPAGIYNMNYQVLGLSSGGGSASCSS</sequence>
<name>A0A8H3J6V3_9LECA</name>
<gene>
    <name evidence="1" type="ORF">IMSHALPRED_002811</name>
</gene>
<keyword evidence="2" id="KW-1185">Reference proteome</keyword>